<evidence type="ECO:0000313" key="1">
    <source>
        <dbReference type="EMBL" id="CAG6650904.1"/>
    </source>
</evidence>
<sequence length="107" mass="11497">MSSTNAPIFPLSGTKAPIFPLSGTKAPIFPLSGTKTPVFTSSRLVSVSTLQPSPPVSVVSSIIRVLETSPPRRLRSIASHTWCSLLRKISSQARRLRTTTGIEARNP</sequence>
<organism evidence="1">
    <name type="scientific">Cacopsylla melanoneura</name>
    <dbReference type="NCBI Taxonomy" id="428564"/>
    <lineage>
        <taxon>Eukaryota</taxon>
        <taxon>Metazoa</taxon>
        <taxon>Ecdysozoa</taxon>
        <taxon>Arthropoda</taxon>
        <taxon>Hexapoda</taxon>
        <taxon>Insecta</taxon>
        <taxon>Pterygota</taxon>
        <taxon>Neoptera</taxon>
        <taxon>Paraneoptera</taxon>
        <taxon>Hemiptera</taxon>
        <taxon>Sternorrhyncha</taxon>
        <taxon>Psylloidea</taxon>
        <taxon>Psyllidae</taxon>
        <taxon>Psyllinae</taxon>
        <taxon>Cacopsylla</taxon>
    </lineage>
</organism>
<name>A0A8D8RGL2_9HEMI</name>
<reference evidence="1" key="1">
    <citation type="submission" date="2021-05" db="EMBL/GenBank/DDBJ databases">
        <authorList>
            <person name="Alioto T."/>
            <person name="Alioto T."/>
            <person name="Gomez Garrido J."/>
        </authorList>
    </citation>
    <scope>NUCLEOTIDE SEQUENCE</scope>
</reference>
<protein>
    <submittedName>
        <fullName evidence="1">Uncharacterized protein</fullName>
    </submittedName>
</protein>
<proteinExistence type="predicted"/>
<dbReference type="AlphaFoldDB" id="A0A8D8RGL2"/>
<dbReference type="EMBL" id="HBUF01164519">
    <property type="protein sequence ID" value="CAG6650905.1"/>
    <property type="molecule type" value="Transcribed_RNA"/>
</dbReference>
<dbReference type="EMBL" id="HBUF01164517">
    <property type="protein sequence ID" value="CAG6650903.1"/>
    <property type="molecule type" value="Transcribed_RNA"/>
</dbReference>
<accession>A0A8D8RGL2</accession>
<dbReference type="EMBL" id="HBUF01164518">
    <property type="protein sequence ID" value="CAG6650904.1"/>
    <property type="molecule type" value="Transcribed_RNA"/>
</dbReference>